<evidence type="ECO:0000313" key="7">
    <source>
        <dbReference type="Proteomes" id="UP000634136"/>
    </source>
</evidence>
<dbReference type="Pfam" id="PF18052">
    <property type="entry name" value="Rx_N"/>
    <property type="match status" value="1"/>
</dbReference>
<evidence type="ECO:0000256" key="1">
    <source>
        <dbReference type="ARBA" id="ARBA00022737"/>
    </source>
</evidence>
<dbReference type="GO" id="GO:0000166">
    <property type="term" value="F:nucleotide binding"/>
    <property type="evidence" value="ECO:0007669"/>
    <property type="project" value="UniProtKB-KW"/>
</dbReference>
<dbReference type="GO" id="GO:0006952">
    <property type="term" value="P:defense response"/>
    <property type="evidence" value="ECO:0007669"/>
    <property type="project" value="UniProtKB-KW"/>
</dbReference>
<dbReference type="Gene3D" id="3.80.10.10">
    <property type="entry name" value="Ribonuclease Inhibitor"/>
    <property type="match status" value="3"/>
</dbReference>
<keyword evidence="2" id="KW-0547">Nucleotide-binding</keyword>
<keyword evidence="7" id="KW-1185">Reference proteome</keyword>
<evidence type="ECO:0000256" key="2">
    <source>
        <dbReference type="ARBA" id="ARBA00022741"/>
    </source>
</evidence>
<evidence type="ECO:0000259" key="4">
    <source>
        <dbReference type="Pfam" id="PF18052"/>
    </source>
</evidence>
<dbReference type="Proteomes" id="UP000634136">
    <property type="component" value="Unassembled WGS sequence"/>
</dbReference>
<keyword evidence="1" id="KW-0677">Repeat</keyword>
<name>A0A835CC01_9FABA</name>
<gene>
    <name evidence="6" type="ORF">G2W53_011020</name>
</gene>
<dbReference type="SUPFAM" id="SSF52058">
    <property type="entry name" value="L domain-like"/>
    <property type="match status" value="1"/>
</dbReference>
<evidence type="ECO:0000313" key="6">
    <source>
        <dbReference type="EMBL" id="KAF7836161.1"/>
    </source>
</evidence>
<accession>A0A835CC01</accession>
<dbReference type="Pfam" id="PF25019">
    <property type="entry name" value="LRR_R13L1-DRL21"/>
    <property type="match status" value="1"/>
</dbReference>
<feature type="domain" description="R13L1/DRL21-like LRR repeat region" evidence="5">
    <location>
        <begin position="191"/>
        <end position="272"/>
    </location>
</feature>
<dbReference type="PANTHER" id="PTHR47186:SF26">
    <property type="entry name" value="LEUCINE-RICH REPEAT DOMAIN, L DOMAIN-CONTAINING PROTEIN-RELATED"/>
    <property type="match status" value="1"/>
</dbReference>
<proteinExistence type="predicted"/>
<dbReference type="InterPro" id="IPR032675">
    <property type="entry name" value="LRR_dom_sf"/>
</dbReference>
<comment type="caution">
    <text evidence="6">The sequence shown here is derived from an EMBL/GenBank/DDBJ whole genome shotgun (WGS) entry which is preliminary data.</text>
</comment>
<evidence type="ECO:0000256" key="3">
    <source>
        <dbReference type="ARBA" id="ARBA00022821"/>
    </source>
</evidence>
<organism evidence="6 7">
    <name type="scientific">Senna tora</name>
    <dbReference type="NCBI Taxonomy" id="362788"/>
    <lineage>
        <taxon>Eukaryota</taxon>
        <taxon>Viridiplantae</taxon>
        <taxon>Streptophyta</taxon>
        <taxon>Embryophyta</taxon>
        <taxon>Tracheophyta</taxon>
        <taxon>Spermatophyta</taxon>
        <taxon>Magnoliopsida</taxon>
        <taxon>eudicotyledons</taxon>
        <taxon>Gunneridae</taxon>
        <taxon>Pentapetalae</taxon>
        <taxon>rosids</taxon>
        <taxon>fabids</taxon>
        <taxon>Fabales</taxon>
        <taxon>Fabaceae</taxon>
        <taxon>Caesalpinioideae</taxon>
        <taxon>Cassia clade</taxon>
        <taxon>Senna</taxon>
    </lineage>
</organism>
<keyword evidence="3" id="KW-0611">Plant defense</keyword>
<dbReference type="InterPro" id="IPR041118">
    <property type="entry name" value="Rx_N"/>
</dbReference>
<sequence length="588" mass="66559">MAAELVGGAFLQAAFQVAFERLASSDIRGYFRGRKAIDALLKKLHITLISVNQVLDDAEERQYSNSNVKKWVDELKHVVFLADDLLDEIAYEATRRKLQVESQTATSKVRGFFTSSVNQFDKEIEAKSVSGDYCVRIDGAELPANFHQLINLRHLDLVGTHIREMPQHIRRLKHLQYLPMFFVGKQSGSNIKELGEVSNLEGTLSISQLENVNNVMDAGEANLRGKKCLHKLELKWDENHDGSQNERRVLEALQPHINLKELTIINYGGTRFVGIKEIGTEFYGNESLGVGFKSLEFLEFVDMGEWEEWMHPDDECFPCLQHLSLESCPRLTNSLPPCLASLKSLHISECQQLEPPLPKVVAMTNSYIPRSGVEECWLELIMVTFPDLQKLCLNNCPKFVSFSTCQLSAPKLGYLSISNISYQSPHSASANMQTQLLPTFHSLWFKNCPLLRSLVLHNCPHLESFHMNRALPSCLVNLSIRRCPKLVHSRNDWGLHQLHSLQQFEISDDFENVESFPEEALLPPSLRTLILADCPHLKTVNYKGLLHLTSLRSLDIKHCPSLQCLPEQGKVGKVDQAEALIELVLDIT</sequence>
<feature type="domain" description="Disease resistance N-terminal" evidence="4">
    <location>
        <begin position="11"/>
        <end position="103"/>
    </location>
</feature>
<dbReference type="PANTHER" id="PTHR47186">
    <property type="entry name" value="LEUCINE-RICH REPEAT-CONTAINING PROTEIN 57"/>
    <property type="match status" value="1"/>
</dbReference>
<evidence type="ECO:0000259" key="5">
    <source>
        <dbReference type="Pfam" id="PF25019"/>
    </source>
</evidence>
<dbReference type="OrthoDB" id="1408525at2759"/>
<protein>
    <submittedName>
        <fullName evidence="6">Putative disease resistance protein</fullName>
    </submittedName>
</protein>
<dbReference type="Gene3D" id="1.20.5.4130">
    <property type="match status" value="1"/>
</dbReference>
<dbReference type="AlphaFoldDB" id="A0A835CC01"/>
<dbReference type="EMBL" id="JAAIUW010000004">
    <property type="protein sequence ID" value="KAF7836161.1"/>
    <property type="molecule type" value="Genomic_DNA"/>
</dbReference>
<dbReference type="InterPro" id="IPR056789">
    <property type="entry name" value="LRR_R13L1-DRL21"/>
</dbReference>
<reference evidence="6" key="1">
    <citation type="submission" date="2020-09" db="EMBL/GenBank/DDBJ databases">
        <title>Genome-Enabled Discovery of Anthraquinone Biosynthesis in Senna tora.</title>
        <authorList>
            <person name="Kang S.-H."/>
            <person name="Pandey R.P."/>
            <person name="Lee C.-M."/>
            <person name="Sim J.-S."/>
            <person name="Jeong J.-T."/>
            <person name="Choi B.-S."/>
            <person name="Jung M."/>
            <person name="Ginzburg D."/>
            <person name="Zhao K."/>
            <person name="Won S.Y."/>
            <person name="Oh T.-J."/>
            <person name="Yu Y."/>
            <person name="Kim N.-H."/>
            <person name="Lee O.R."/>
            <person name="Lee T.-H."/>
            <person name="Bashyal P."/>
            <person name="Kim T.-S."/>
            <person name="Lee W.-H."/>
            <person name="Kawkins C."/>
            <person name="Kim C.-K."/>
            <person name="Kim J.S."/>
            <person name="Ahn B.O."/>
            <person name="Rhee S.Y."/>
            <person name="Sohng J.K."/>
        </authorList>
    </citation>
    <scope>NUCLEOTIDE SEQUENCE</scope>
    <source>
        <tissue evidence="6">Leaf</tissue>
    </source>
</reference>